<sequence>SSSPHQGEGSSPGGDGTPLSPAGQQQQQQQQQQHPGMWPSHTQPMFSLANVLSLAMSVAQSYMPPTSMAQGMPSLAGFHPHMAPHTDFHSMYGQQAPVMGGGLAGPYPDLYRYPGHPCTLLAQASPAPPLMPVAAGTGPPPSYRPGCQGFLPPSFTVLSQDRGDSSSASSSSAPVSPQSTVSSPSPRALSPPREPEASIVASKDRLAAINEEKKPTVTVGRFQVTPTQDIPAAVPGSATCPPPAPAATNGSPPQGSDTESSTEEQGESETSFSTITVSPPQQDFGALGPRGRAWKRRGGATTDSRRGTRSPGFGTAARGAPR</sequence>
<reference evidence="2" key="1">
    <citation type="journal article" date="2023" name="Science">
        <title>Genome structures resolve the early diversification of teleost fishes.</title>
        <authorList>
            <person name="Parey E."/>
            <person name="Louis A."/>
            <person name="Montfort J."/>
            <person name="Bouchez O."/>
            <person name="Roques C."/>
            <person name="Iampietro C."/>
            <person name="Lluch J."/>
            <person name="Castinel A."/>
            <person name="Donnadieu C."/>
            <person name="Desvignes T."/>
            <person name="Floi Bucao C."/>
            <person name="Jouanno E."/>
            <person name="Wen M."/>
            <person name="Mejri S."/>
            <person name="Dirks R."/>
            <person name="Jansen H."/>
            <person name="Henkel C."/>
            <person name="Chen W.J."/>
            <person name="Zahm M."/>
            <person name="Cabau C."/>
            <person name="Klopp C."/>
            <person name="Thompson A.W."/>
            <person name="Robinson-Rechavi M."/>
            <person name="Braasch I."/>
            <person name="Lecointre G."/>
            <person name="Bobe J."/>
            <person name="Postlethwait J.H."/>
            <person name="Berthelot C."/>
            <person name="Roest Crollius H."/>
            <person name="Guiguen Y."/>
        </authorList>
    </citation>
    <scope>NUCLEOTIDE SEQUENCE</scope>
    <source>
        <strain evidence="2">NC1722</strain>
    </source>
</reference>
<feature type="non-terminal residue" evidence="2">
    <location>
        <position position="322"/>
    </location>
</feature>
<feature type="region of interest" description="Disordered" evidence="1">
    <location>
        <begin position="135"/>
        <end position="322"/>
    </location>
</feature>
<organism evidence="2 3">
    <name type="scientific">Aldrovandia affinis</name>
    <dbReference type="NCBI Taxonomy" id="143900"/>
    <lineage>
        <taxon>Eukaryota</taxon>
        <taxon>Metazoa</taxon>
        <taxon>Chordata</taxon>
        <taxon>Craniata</taxon>
        <taxon>Vertebrata</taxon>
        <taxon>Euteleostomi</taxon>
        <taxon>Actinopterygii</taxon>
        <taxon>Neopterygii</taxon>
        <taxon>Teleostei</taxon>
        <taxon>Notacanthiformes</taxon>
        <taxon>Halosauridae</taxon>
        <taxon>Aldrovandia</taxon>
    </lineage>
</organism>
<accession>A0AAD7SL91</accession>
<name>A0AAD7SL91_9TELE</name>
<feature type="compositionally biased region" description="Low complexity" evidence="1">
    <location>
        <begin position="24"/>
        <end position="33"/>
    </location>
</feature>
<keyword evidence="3" id="KW-1185">Reference proteome</keyword>
<evidence type="ECO:0000313" key="3">
    <source>
        <dbReference type="Proteomes" id="UP001221898"/>
    </source>
</evidence>
<evidence type="ECO:0000256" key="1">
    <source>
        <dbReference type="SAM" id="MobiDB-lite"/>
    </source>
</evidence>
<feature type="compositionally biased region" description="Basic and acidic residues" evidence="1">
    <location>
        <begin position="202"/>
        <end position="215"/>
    </location>
</feature>
<protein>
    <submittedName>
        <fullName evidence="2">Uncharacterized protein</fullName>
    </submittedName>
</protein>
<comment type="caution">
    <text evidence="2">The sequence shown here is derived from an EMBL/GenBank/DDBJ whole genome shotgun (WGS) entry which is preliminary data.</text>
</comment>
<dbReference type="Proteomes" id="UP001221898">
    <property type="component" value="Unassembled WGS sequence"/>
</dbReference>
<feature type="region of interest" description="Disordered" evidence="1">
    <location>
        <begin position="1"/>
        <end position="43"/>
    </location>
</feature>
<gene>
    <name evidence="2" type="ORF">AAFF_G00341010</name>
</gene>
<evidence type="ECO:0000313" key="2">
    <source>
        <dbReference type="EMBL" id="KAJ8404328.1"/>
    </source>
</evidence>
<feature type="compositionally biased region" description="Low complexity" evidence="1">
    <location>
        <begin position="165"/>
        <end position="191"/>
    </location>
</feature>
<dbReference type="EMBL" id="JAINUG010000054">
    <property type="protein sequence ID" value="KAJ8404328.1"/>
    <property type="molecule type" value="Genomic_DNA"/>
</dbReference>
<dbReference type="AlphaFoldDB" id="A0AAD7SL91"/>
<proteinExistence type="predicted"/>